<organism evidence="2">
    <name type="scientific">marine metagenome</name>
    <dbReference type="NCBI Taxonomy" id="408172"/>
    <lineage>
        <taxon>unclassified sequences</taxon>
        <taxon>metagenomes</taxon>
        <taxon>ecological metagenomes</taxon>
    </lineage>
</organism>
<gene>
    <name evidence="2" type="ORF">METZ01_LOCUS228619</name>
</gene>
<feature type="transmembrane region" description="Helical" evidence="1">
    <location>
        <begin position="254"/>
        <end position="274"/>
    </location>
</feature>
<evidence type="ECO:0008006" key="3">
    <source>
        <dbReference type="Google" id="ProtNLM"/>
    </source>
</evidence>
<feature type="transmembrane region" description="Helical" evidence="1">
    <location>
        <begin position="281"/>
        <end position="302"/>
    </location>
</feature>
<sequence>MSVSNRKADGRKLIMQWLLSVSRNPIGLVLIGAVFALCLSSYPIIFFGKSYVSPGYGPQMLYDDLPYVPGYQSTDKEALSADPGAMPWQNLPYSRVQHEAVFEHGEFPLWNRYNSGGLPLFGQGQSQILDPLHWIVVAGEGNGWAWDVKFLLSKLIFLAGIGASILLMTRNRLVSIAVMVSASFIGFFYFRFNHPIFFNLTYASWLFFFYLHIVQDLELSSSIRRRGWRVWPMCGVFATSLLLLVAGAPKEASIILGALHFAGFIGVVAASHGLRKLSWNIAVLLFLWMAIVLVSAPHWLIFLDTLSKVSTSSDAPSCSYFNIYNDFWYLIDTLFLGPKDRPWSEPNANTFIFFTALMAIVVIPRLFRRTYFWMVAAPLAMLLSISFGVVPESICQRIPLVGMIHHVNHTFLTA</sequence>
<feature type="transmembrane region" description="Helical" evidence="1">
    <location>
        <begin position="371"/>
        <end position="390"/>
    </location>
</feature>
<feature type="transmembrane region" description="Helical" evidence="1">
    <location>
        <begin position="227"/>
        <end position="248"/>
    </location>
</feature>
<evidence type="ECO:0000313" key="2">
    <source>
        <dbReference type="EMBL" id="SVB75765.1"/>
    </source>
</evidence>
<feature type="transmembrane region" description="Helical" evidence="1">
    <location>
        <begin position="196"/>
        <end position="215"/>
    </location>
</feature>
<dbReference type="EMBL" id="UINC01056117">
    <property type="protein sequence ID" value="SVB75765.1"/>
    <property type="molecule type" value="Genomic_DNA"/>
</dbReference>
<feature type="transmembrane region" description="Helical" evidence="1">
    <location>
        <begin position="173"/>
        <end position="190"/>
    </location>
</feature>
<keyword evidence="1" id="KW-1133">Transmembrane helix</keyword>
<proteinExistence type="predicted"/>
<evidence type="ECO:0000256" key="1">
    <source>
        <dbReference type="SAM" id="Phobius"/>
    </source>
</evidence>
<keyword evidence="1" id="KW-0472">Membrane</keyword>
<dbReference type="AlphaFoldDB" id="A0A382GLW3"/>
<protein>
    <recommendedName>
        <fullName evidence="3">Glycosyltransferase RgtA/B/C/D-like domain-containing protein</fullName>
    </recommendedName>
</protein>
<feature type="transmembrane region" description="Helical" evidence="1">
    <location>
        <begin position="348"/>
        <end position="364"/>
    </location>
</feature>
<keyword evidence="1" id="KW-0812">Transmembrane</keyword>
<feature type="transmembrane region" description="Helical" evidence="1">
    <location>
        <begin position="21"/>
        <end position="45"/>
    </location>
</feature>
<reference evidence="2" key="1">
    <citation type="submission" date="2018-05" db="EMBL/GenBank/DDBJ databases">
        <authorList>
            <person name="Lanie J.A."/>
            <person name="Ng W.-L."/>
            <person name="Kazmierczak K.M."/>
            <person name="Andrzejewski T.M."/>
            <person name="Davidsen T.M."/>
            <person name="Wayne K.J."/>
            <person name="Tettelin H."/>
            <person name="Glass J.I."/>
            <person name="Rusch D."/>
            <person name="Podicherti R."/>
            <person name="Tsui H.-C.T."/>
            <person name="Winkler M.E."/>
        </authorList>
    </citation>
    <scope>NUCLEOTIDE SEQUENCE</scope>
</reference>
<name>A0A382GLW3_9ZZZZ</name>
<feature type="non-terminal residue" evidence="2">
    <location>
        <position position="414"/>
    </location>
</feature>
<accession>A0A382GLW3</accession>
<feature type="transmembrane region" description="Helical" evidence="1">
    <location>
        <begin position="150"/>
        <end position="168"/>
    </location>
</feature>